<name>A0A2N9XW42_9NEIS</name>
<proteinExistence type="predicted"/>
<keyword evidence="1" id="KW-1133">Transmembrane helix</keyword>
<evidence type="ECO:0000256" key="1">
    <source>
        <dbReference type="SAM" id="Phobius"/>
    </source>
</evidence>
<organism evidence="2 3">
    <name type="scientific">Snodgrassella alvi</name>
    <dbReference type="NCBI Taxonomy" id="1196083"/>
    <lineage>
        <taxon>Bacteria</taxon>
        <taxon>Pseudomonadati</taxon>
        <taxon>Pseudomonadota</taxon>
        <taxon>Betaproteobacteria</taxon>
        <taxon>Neisseriales</taxon>
        <taxon>Neisseriaceae</taxon>
        <taxon>Snodgrassella</taxon>
    </lineage>
</organism>
<accession>A0A2N9XW42</accession>
<dbReference type="EMBL" id="MEIS01000118">
    <property type="protein sequence ID" value="PIT53888.1"/>
    <property type="molecule type" value="Genomic_DNA"/>
</dbReference>
<feature type="transmembrane region" description="Helical" evidence="1">
    <location>
        <begin position="6"/>
        <end position="25"/>
    </location>
</feature>
<evidence type="ECO:0000313" key="3">
    <source>
        <dbReference type="Proteomes" id="UP000229434"/>
    </source>
</evidence>
<dbReference type="RefSeq" id="WP_100137875.1">
    <property type="nucleotide sequence ID" value="NZ_MEIS01000118.1"/>
</dbReference>
<keyword evidence="1" id="KW-0812">Transmembrane</keyword>
<gene>
    <name evidence="2" type="ORF">BHC49_09325</name>
</gene>
<reference evidence="2 3" key="1">
    <citation type="journal article" date="2017" name="MBio">
        <title>Type VI secretion-mediated competition in the bee gut microbiome.</title>
        <authorList>
            <person name="Steele M.I."/>
            <person name="Kwong W.K."/>
            <person name="Powell J.E."/>
            <person name="Whiteley M."/>
            <person name="Moran N.A."/>
        </authorList>
    </citation>
    <scope>NUCLEOTIDE SEQUENCE [LARGE SCALE GENOMIC DNA]</scope>
    <source>
        <strain evidence="2 3">Nev3CBA3</strain>
    </source>
</reference>
<sequence length="77" mass="8944">MIKLQITAFIAVFFMTASMMILPVPTETEQLQMQREYVAKQMQQKEQLADLEVKRIADAYARMSDAERLRGDAEVLY</sequence>
<dbReference type="AlphaFoldDB" id="A0A2N9XW42"/>
<protein>
    <submittedName>
        <fullName evidence="2">Uncharacterized protein</fullName>
    </submittedName>
</protein>
<dbReference type="Proteomes" id="UP000229434">
    <property type="component" value="Unassembled WGS sequence"/>
</dbReference>
<keyword evidence="1" id="KW-0472">Membrane</keyword>
<comment type="caution">
    <text evidence="2">The sequence shown here is derived from an EMBL/GenBank/DDBJ whole genome shotgun (WGS) entry which is preliminary data.</text>
</comment>
<evidence type="ECO:0000313" key="2">
    <source>
        <dbReference type="EMBL" id="PIT53888.1"/>
    </source>
</evidence>